<gene>
    <name evidence="3" type="ORF">F6X38_11655</name>
</gene>
<evidence type="ECO:0000256" key="1">
    <source>
        <dbReference type="SAM" id="MobiDB-lite"/>
    </source>
</evidence>
<reference evidence="3 4" key="1">
    <citation type="submission" date="2019-09" db="EMBL/GenBank/DDBJ databases">
        <title>YIM 132180 draft genome.</title>
        <authorList>
            <person name="Zhang K."/>
        </authorList>
    </citation>
    <scope>NUCLEOTIDE SEQUENCE [LARGE SCALE GENOMIC DNA]</scope>
    <source>
        <strain evidence="3 4">YIM 132180</strain>
    </source>
</reference>
<evidence type="ECO:0000313" key="4">
    <source>
        <dbReference type="Proteomes" id="UP000432089"/>
    </source>
</evidence>
<evidence type="ECO:0000313" key="3">
    <source>
        <dbReference type="EMBL" id="KAB0679872.1"/>
    </source>
</evidence>
<keyword evidence="2" id="KW-0472">Membrane</keyword>
<keyword evidence="4" id="KW-1185">Reference proteome</keyword>
<feature type="transmembrane region" description="Helical" evidence="2">
    <location>
        <begin position="15"/>
        <end position="39"/>
    </location>
</feature>
<accession>A0A7V7PPM0</accession>
<feature type="compositionally biased region" description="Low complexity" evidence="1">
    <location>
        <begin position="75"/>
        <end position="86"/>
    </location>
</feature>
<proteinExistence type="predicted"/>
<feature type="region of interest" description="Disordered" evidence="1">
    <location>
        <begin position="44"/>
        <end position="86"/>
    </location>
</feature>
<evidence type="ECO:0000256" key="2">
    <source>
        <dbReference type="SAM" id="Phobius"/>
    </source>
</evidence>
<feature type="compositionally biased region" description="Polar residues" evidence="1">
    <location>
        <begin position="57"/>
        <end position="74"/>
    </location>
</feature>
<keyword evidence="2" id="KW-1133">Transmembrane helix</keyword>
<dbReference type="Proteomes" id="UP000432089">
    <property type="component" value="Unassembled WGS sequence"/>
</dbReference>
<keyword evidence="2" id="KW-0812">Transmembrane</keyword>
<organism evidence="3 4">
    <name type="scientific">Plantimonas leprariae</name>
    <dbReference type="NCBI Taxonomy" id="2615207"/>
    <lineage>
        <taxon>Bacteria</taxon>
        <taxon>Pseudomonadati</taxon>
        <taxon>Pseudomonadota</taxon>
        <taxon>Alphaproteobacteria</taxon>
        <taxon>Hyphomicrobiales</taxon>
        <taxon>Aurantimonadaceae</taxon>
        <taxon>Plantimonas</taxon>
    </lineage>
</organism>
<comment type="caution">
    <text evidence="3">The sequence shown here is derived from an EMBL/GenBank/DDBJ whole genome shotgun (WGS) entry which is preliminary data.</text>
</comment>
<dbReference type="EMBL" id="VZDO01000008">
    <property type="protein sequence ID" value="KAB0679872.1"/>
    <property type="molecule type" value="Genomic_DNA"/>
</dbReference>
<sequence>MDPQDARQGRTGTPVLRILIAALVLCVIGGIGMALYGWAMPDQTLPEANQGGGLGAPSSNTTPATQGNNTVTPQSSGASGSGNAPN</sequence>
<name>A0A7V7PPM0_9HYPH</name>
<protein>
    <submittedName>
        <fullName evidence="3">Uncharacterized protein</fullName>
    </submittedName>
</protein>
<dbReference type="AlphaFoldDB" id="A0A7V7PPM0"/>